<evidence type="ECO:0000313" key="1">
    <source>
        <dbReference type="EnsemblMetazoa" id="Aqu2.1.08553_001"/>
    </source>
</evidence>
<sequence length="89" mass="9876">STPDTSSKASQMESLLLKQFLENILTGKISTGASQIAQSAVFLAEVLYSRVVADSYGRSSPFIEFGSRHVWLNEIKPFESKGVYEKYPL</sequence>
<proteinExistence type="predicted"/>
<reference evidence="1" key="1">
    <citation type="submission" date="2017-05" db="UniProtKB">
        <authorList>
            <consortium name="EnsemblMetazoa"/>
        </authorList>
    </citation>
    <scope>IDENTIFICATION</scope>
</reference>
<dbReference type="EnsemblMetazoa" id="Aqu2.1.08553_001">
    <property type="protein sequence ID" value="Aqu2.1.08553_001"/>
    <property type="gene ID" value="Aqu2.1.08553"/>
</dbReference>
<organism evidence="1">
    <name type="scientific">Amphimedon queenslandica</name>
    <name type="common">Sponge</name>
    <dbReference type="NCBI Taxonomy" id="400682"/>
    <lineage>
        <taxon>Eukaryota</taxon>
        <taxon>Metazoa</taxon>
        <taxon>Porifera</taxon>
        <taxon>Demospongiae</taxon>
        <taxon>Heteroscleromorpha</taxon>
        <taxon>Haplosclerida</taxon>
        <taxon>Niphatidae</taxon>
        <taxon>Amphimedon</taxon>
    </lineage>
</organism>
<name>A0A1X7T283_AMPQE</name>
<protein>
    <submittedName>
        <fullName evidence="1">Uncharacterized protein</fullName>
    </submittedName>
</protein>
<dbReference type="InParanoid" id="A0A1X7T283"/>
<accession>A0A1X7T283</accession>
<dbReference type="AlphaFoldDB" id="A0A1X7T283"/>